<protein>
    <submittedName>
        <fullName evidence="3">ATP-grasp domain-containing protein</fullName>
    </submittedName>
</protein>
<dbReference type="GO" id="GO:0004363">
    <property type="term" value="F:glutathione synthase activity"/>
    <property type="evidence" value="ECO:0007669"/>
    <property type="project" value="InterPro"/>
</dbReference>
<dbReference type="SUPFAM" id="SSF56059">
    <property type="entry name" value="Glutathione synthetase ATP-binding domain-like"/>
    <property type="match status" value="1"/>
</dbReference>
<feature type="domain" description="ATP-grasp" evidence="2">
    <location>
        <begin position="96"/>
        <end position="284"/>
    </location>
</feature>
<dbReference type="RefSeq" id="WP_188942752.1">
    <property type="nucleotide sequence ID" value="NZ_BMNA01000005.1"/>
</dbReference>
<keyword evidence="1" id="KW-0067">ATP-binding</keyword>
<gene>
    <name evidence="3" type="ORF">GCM10011594_29320</name>
</gene>
<dbReference type="InterPro" id="IPR004218">
    <property type="entry name" value="GSHS_ATP-bd"/>
</dbReference>
<evidence type="ECO:0000259" key="2">
    <source>
        <dbReference type="PROSITE" id="PS50975"/>
    </source>
</evidence>
<dbReference type="Gene3D" id="3.30.470.20">
    <property type="entry name" value="ATP-grasp fold, B domain"/>
    <property type="match status" value="1"/>
</dbReference>
<keyword evidence="4" id="KW-1185">Reference proteome</keyword>
<organism evidence="3 4">
    <name type="scientific">Nakamurella endophytica</name>
    <dbReference type="NCBI Taxonomy" id="1748367"/>
    <lineage>
        <taxon>Bacteria</taxon>
        <taxon>Bacillati</taxon>
        <taxon>Actinomycetota</taxon>
        <taxon>Actinomycetes</taxon>
        <taxon>Nakamurellales</taxon>
        <taxon>Nakamurellaceae</taxon>
        <taxon>Nakamurella</taxon>
    </lineage>
</organism>
<evidence type="ECO:0000256" key="1">
    <source>
        <dbReference type="PROSITE-ProRule" id="PRU00409"/>
    </source>
</evidence>
<sequence>MTAAPRVVLLTAAGIGDHDRDLRPLAQALADLGAVPAVREWDDPALGDLPADLAVIRSTWDYSGRLDEYLAVLDALPFPVVNRLPVVRWNARKTYLAGLAAAGVPVVPTTVVPAGPDPVLPDVDADRVVVKPSVSAGGRGVGLFPAGSPAALEHLRTLAADRDVLVQPFLPDVALGERSLVFLDGRYSHAVRKVPADGGYLVQERHGGTTGPHRPTDDERAVADAALARVPGGADDLLYARVDLVGPGPAPLLMELELIEPGLFLGHAPGGAAALARAALDRITDGL</sequence>
<dbReference type="PROSITE" id="PS50975">
    <property type="entry name" value="ATP_GRASP"/>
    <property type="match status" value="1"/>
</dbReference>
<dbReference type="AlphaFoldDB" id="A0A917T3Z4"/>
<reference evidence="3" key="2">
    <citation type="submission" date="2020-09" db="EMBL/GenBank/DDBJ databases">
        <authorList>
            <person name="Sun Q."/>
            <person name="Zhou Y."/>
        </authorList>
    </citation>
    <scope>NUCLEOTIDE SEQUENCE</scope>
    <source>
        <strain evidence="3">CGMCC 4.7308</strain>
    </source>
</reference>
<comment type="caution">
    <text evidence="3">The sequence shown here is derived from an EMBL/GenBank/DDBJ whole genome shotgun (WGS) entry which is preliminary data.</text>
</comment>
<dbReference type="EMBL" id="BMNA01000005">
    <property type="protein sequence ID" value="GGM07503.1"/>
    <property type="molecule type" value="Genomic_DNA"/>
</dbReference>
<dbReference type="Proteomes" id="UP000655208">
    <property type="component" value="Unassembled WGS sequence"/>
</dbReference>
<accession>A0A917T3Z4</accession>
<dbReference type="GO" id="GO:0046872">
    <property type="term" value="F:metal ion binding"/>
    <property type="evidence" value="ECO:0007669"/>
    <property type="project" value="InterPro"/>
</dbReference>
<name>A0A917T3Z4_9ACTN</name>
<proteinExistence type="predicted"/>
<evidence type="ECO:0000313" key="4">
    <source>
        <dbReference type="Proteomes" id="UP000655208"/>
    </source>
</evidence>
<evidence type="ECO:0000313" key="3">
    <source>
        <dbReference type="EMBL" id="GGM07503.1"/>
    </source>
</evidence>
<dbReference type="InterPro" id="IPR053191">
    <property type="entry name" value="DcsG_Biosynth_Enzyme"/>
</dbReference>
<keyword evidence="1" id="KW-0547">Nucleotide-binding</keyword>
<dbReference type="Pfam" id="PF02955">
    <property type="entry name" value="GSH-S_ATP"/>
    <property type="match status" value="1"/>
</dbReference>
<reference evidence="3" key="1">
    <citation type="journal article" date="2014" name="Int. J. Syst. Evol. Microbiol.">
        <title>Complete genome sequence of Corynebacterium casei LMG S-19264T (=DSM 44701T), isolated from a smear-ripened cheese.</title>
        <authorList>
            <consortium name="US DOE Joint Genome Institute (JGI-PGF)"/>
            <person name="Walter F."/>
            <person name="Albersmeier A."/>
            <person name="Kalinowski J."/>
            <person name="Ruckert C."/>
        </authorList>
    </citation>
    <scope>NUCLEOTIDE SEQUENCE</scope>
    <source>
        <strain evidence="3">CGMCC 4.7308</strain>
    </source>
</reference>
<dbReference type="PANTHER" id="PTHR39217">
    <property type="match status" value="1"/>
</dbReference>
<dbReference type="InterPro" id="IPR011761">
    <property type="entry name" value="ATP-grasp"/>
</dbReference>
<dbReference type="PANTHER" id="PTHR39217:SF1">
    <property type="entry name" value="GLUTATHIONE SYNTHETASE"/>
    <property type="match status" value="1"/>
</dbReference>
<dbReference type="GO" id="GO:0005524">
    <property type="term" value="F:ATP binding"/>
    <property type="evidence" value="ECO:0007669"/>
    <property type="project" value="UniProtKB-UniRule"/>
</dbReference>